<dbReference type="PRINTS" id="PR00046">
    <property type="entry name" value="SIGMA70FCT"/>
</dbReference>
<dbReference type="InterPro" id="IPR036388">
    <property type="entry name" value="WH-like_DNA-bd_sf"/>
</dbReference>
<keyword evidence="10" id="KW-1185">Reference proteome</keyword>
<evidence type="ECO:0000256" key="4">
    <source>
        <dbReference type="ARBA" id="ARBA00023163"/>
    </source>
</evidence>
<dbReference type="PANTHER" id="PTHR30603">
    <property type="entry name" value="RNA POLYMERASE SIGMA FACTOR RPO"/>
    <property type="match status" value="1"/>
</dbReference>
<feature type="domain" description="RNA polymerase sigma-70 region 1.2" evidence="5">
    <location>
        <begin position="34"/>
        <end position="66"/>
    </location>
</feature>
<evidence type="ECO:0000259" key="8">
    <source>
        <dbReference type="Pfam" id="PF04545"/>
    </source>
</evidence>
<dbReference type="InterPro" id="IPR050239">
    <property type="entry name" value="Sigma-70_RNA_pol_init_factors"/>
</dbReference>
<keyword evidence="1" id="KW-0805">Transcription regulation</keyword>
<feature type="domain" description="RNA polymerase sigma-70 region 3" evidence="6">
    <location>
        <begin position="152"/>
        <end position="224"/>
    </location>
</feature>
<dbReference type="GO" id="GO:0006352">
    <property type="term" value="P:DNA-templated transcription initiation"/>
    <property type="evidence" value="ECO:0007669"/>
    <property type="project" value="InterPro"/>
</dbReference>
<dbReference type="Proteomes" id="UP000199072">
    <property type="component" value="Unassembled WGS sequence"/>
</dbReference>
<dbReference type="Pfam" id="PF04542">
    <property type="entry name" value="Sigma70_r2"/>
    <property type="match status" value="1"/>
</dbReference>
<dbReference type="CDD" id="cd06171">
    <property type="entry name" value="Sigma70_r4"/>
    <property type="match status" value="1"/>
</dbReference>
<evidence type="ECO:0000313" key="9">
    <source>
        <dbReference type="EMBL" id="SDD67128.1"/>
    </source>
</evidence>
<dbReference type="SUPFAM" id="SSF88659">
    <property type="entry name" value="Sigma3 and sigma4 domains of RNA polymerase sigma factors"/>
    <property type="match status" value="2"/>
</dbReference>
<dbReference type="PIRSF" id="PIRSF000770">
    <property type="entry name" value="RNA_pol_sigma-SigE/K"/>
    <property type="match status" value="1"/>
</dbReference>
<dbReference type="InterPro" id="IPR007630">
    <property type="entry name" value="RNA_pol_sigma70_r4"/>
</dbReference>
<organism evidence="9 10">
    <name type="scientific">Mucilaginibacter pineti</name>
    <dbReference type="NCBI Taxonomy" id="1391627"/>
    <lineage>
        <taxon>Bacteria</taxon>
        <taxon>Pseudomonadati</taxon>
        <taxon>Bacteroidota</taxon>
        <taxon>Sphingobacteriia</taxon>
        <taxon>Sphingobacteriales</taxon>
        <taxon>Sphingobacteriaceae</taxon>
        <taxon>Mucilaginibacter</taxon>
    </lineage>
</organism>
<dbReference type="InterPro" id="IPR013325">
    <property type="entry name" value="RNA_pol_sigma_r2"/>
</dbReference>
<dbReference type="InterPro" id="IPR009042">
    <property type="entry name" value="RNA_pol_sigma70_r1_2"/>
</dbReference>
<dbReference type="Gene3D" id="1.20.120.1810">
    <property type="match status" value="1"/>
</dbReference>
<proteinExistence type="predicted"/>
<dbReference type="GO" id="GO:0003677">
    <property type="term" value="F:DNA binding"/>
    <property type="evidence" value="ECO:0007669"/>
    <property type="project" value="UniProtKB-KW"/>
</dbReference>
<dbReference type="PANTHER" id="PTHR30603:SF47">
    <property type="entry name" value="RNA POLYMERASE SIGMA FACTOR SIGD, CHLOROPLASTIC"/>
    <property type="match status" value="1"/>
</dbReference>
<name>A0A1G6WMQ3_9SPHI</name>
<dbReference type="NCBIfam" id="TIGR02937">
    <property type="entry name" value="sigma70-ECF"/>
    <property type="match status" value="1"/>
</dbReference>
<evidence type="ECO:0000256" key="3">
    <source>
        <dbReference type="ARBA" id="ARBA00023125"/>
    </source>
</evidence>
<dbReference type="SUPFAM" id="SSF88946">
    <property type="entry name" value="Sigma2 domain of RNA polymerase sigma factors"/>
    <property type="match status" value="1"/>
</dbReference>
<dbReference type="STRING" id="1391627.SAMN05216464_102239"/>
<keyword evidence="3" id="KW-0238">DNA-binding</keyword>
<dbReference type="InterPro" id="IPR000943">
    <property type="entry name" value="RNA_pol_sigma70"/>
</dbReference>
<dbReference type="Pfam" id="PF04539">
    <property type="entry name" value="Sigma70_r3"/>
    <property type="match status" value="1"/>
</dbReference>
<feature type="domain" description="RNA polymerase sigma-70 region 4" evidence="8">
    <location>
        <begin position="239"/>
        <end position="291"/>
    </location>
</feature>
<dbReference type="Gene3D" id="1.10.10.10">
    <property type="entry name" value="Winged helix-like DNA-binding domain superfamily/Winged helix DNA-binding domain"/>
    <property type="match status" value="2"/>
</dbReference>
<dbReference type="AlphaFoldDB" id="A0A1G6WMQ3"/>
<keyword evidence="2" id="KW-0731">Sigma factor</keyword>
<reference evidence="9 10" key="1">
    <citation type="submission" date="2016-10" db="EMBL/GenBank/DDBJ databases">
        <authorList>
            <person name="de Groot N.N."/>
        </authorList>
    </citation>
    <scope>NUCLEOTIDE SEQUENCE [LARGE SCALE GENOMIC DNA]</scope>
    <source>
        <strain evidence="9 10">47C3B</strain>
    </source>
</reference>
<dbReference type="InterPro" id="IPR013324">
    <property type="entry name" value="RNA_pol_sigma_r3/r4-like"/>
</dbReference>
<evidence type="ECO:0000256" key="2">
    <source>
        <dbReference type="ARBA" id="ARBA00023082"/>
    </source>
</evidence>
<keyword evidence="4" id="KW-0804">Transcription</keyword>
<evidence type="ECO:0000259" key="7">
    <source>
        <dbReference type="Pfam" id="PF04542"/>
    </source>
</evidence>
<gene>
    <name evidence="9" type="ORF">SAMN05216464_102239</name>
</gene>
<dbReference type="InterPro" id="IPR007624">
    <property type="entry name" value="RNA_pol_sigma70_r3"/>
</dbReference>
<dbReference type="EMBL" id="FNAI01000002">
    <property type="protein sequence ID" value="SDD67128.1"/>
    <property type="molecule type" value="Genomic_DNA"/>
</dbReference>
<dbReference type="Pfam" id="PF00140">
    <property type="entry name" value="Sigma70_r1_2"/>
    <property type="match status" value="1"/>
</dbReference>
<evidence type="ECO:0000259" key="6">
    <source>
        <dbReference type="Pfam" id="PF04539"/>
    </source>
</evidence>
<feature type="domain" description="RNA polymerase sigma-70 region 2" evidence="7">
    <location>
        <begin position="73"/>
        <end position="140"/>
    </location>
</feature>
<sequence>MPNLIGSLLAQKNPFKKMRQLKISQSITNRESQSLEKYLHEIGKVDLITAQEEVILAQKIREGDQAALERLTKTNLRFVVSVAKQYQNQGLTLGDLINEGNLGLIKAAKRFDETKGFKFISYAVWWIRQSILSAVAEQSRIVRLPLNQIGSLSKIHKAASKLEQQYERQPTPEELADDLEISVEKISDSLSNAGRQISMDAPFIQGEENTLLDVLQSTDAATDTDLMIDSLSQEIKRSLGILAERDREVIILFFGLGGYAAHSLEEIGEKFNLTRERVRQLKDKALMRLRHNSKSNLLQSYLN</sequence>
<accession>A0A1G6WMQ3</accession>
<dbReference type="InterPro" id="IPR014284">
    <property type="entry name" value="RNA_pol_sigma-70_dom"/>
</dbReference>
<dbReference type="Pfam" id="PF04545">
    <property type="entry name" value="Sigma70_r4"/>
    <property type="match status" value="1"/>
</dbReference>
<evidence type="ECO:0000313" key="10">
    <source>
        <dbReference type="Proteomes" id="UP000199072"/>
    </source>
</evidence>
<dbReference type="GO" id="GO:0016987">
    <property type="term" value="F:sigma factor activity"/>
    <property type="evidence" value="ECO:0007669"/>
    <property type="project" value="UniProtKB-KW"/>
</dbReference>
<dbReference type="InterPro" id="IPR007627">
    <property type="entry name" value="RNA_pol_sigma70_r2"/>
</dbReference>
<evidence type="ECO:0000256" key="1">
    <source>
        <dbReference type="ARBA" id="ARBA00023015"/>
    </source>
</evidence>
<evidence type="ECO:0000259" key="5">
    <source>
        <dbReference type="Pfam" id="PF00140"/>
    </source>
</evidence>
<protein>
    <submittedName>
        <fullName evidence="9">RNA polymerase primary sigma factor</fullName>
    </submittedName>
</protein>